<reference evidence="2 3" key="1">
    <citation type="journal article" date="2023" name="Antonie Van Leeuwenhoek">
        <title>Mesoterricola silvestris gen. nov., sp. nov., Mesoterricola sediminis sp. nov., Geothrix oryzae sp. nov., Geothrix edaphica sp. nov., Geothrix rubra sp. nov., and Geothrix limicola sp. nov., six novel members of Acidobacteriota isolated from soils.</title>
        <authorList>
            <person name="Itoh H."/>
            <person name="Sugisawa Y."/>
            <person name="Mise K."/>
            <person name="Xu Z."/>
            <person name="Kuniyasu M."/>
            <person name="Ushijima N."/>
            <person name="Kawano K."/>
            <person name="Kobayashi E."/>
            <person name="Shiratori Y."/>
            <person name="Masuda Y."/>
            <person name="Senoo K."/>
        </authorList>
    </citation>
    <scope>NUCLEOTIDE SEQUENCE [LARGE SCALE GENOMIC DNA]</scope>
    <source>
        <strain evidence="2 3">Red803</strain>
    </source>
</reference>
<feature type="region of interest" description="Disordered" evidence="1">
    <location>
        <begin position="1"/>
        <end position="25"/>
    </location>
</feature>
<dbReference type="InterPro" id="IPR005583">
    <property type="entry name" value="YaaA"/>
</dbReference>
<dbReference type="EMBL" id="BSDD01000007">
    <property type="protein sequence ID" value="GLH71427.1"/>
    <property type="molecule type" value="Genomic_DNA"/>
</dbReference>
<gene>
    <name evidence="2" type="ORF">GETHPA_29610</name>
</gene>
<dbReference type="RefSeq" id="WP_285727733.1">
    <property type="nucleotide sequence ID" value="NZ_BSDD01000007.1"/>
</dbReference>
<accession>A0ABQ5Q9N6</accession>
<organism evidence="2 3">
    <name type="scientific">Geothrix rubra</name>
    <dbReference type="NCBI Taxonomy" id="2927977"/>
    <lineage>
        <taxon>Bacteria</taxon>
        <taxon>Pseudomonadati</taxon>
        <taxon>Acidobacteriota</taxon>
        <taxon>Holophagae</taxon>
        <taxon>Holophagales</taxon>
        <taxon>Holophagaceae</taxon>
        <taxon>Geothrix</taxon>
    </lineage>
</organism>
<evidence type="ECO:0000256" key="1">
    <source>
        <dbReference type="SAM" id="MobiDB-lite"/>
    </source>
</evidence>
<name>A0ABQ5Q9N6_9BACT</name>
<keyword evidence="3" id="KW-1185">Reference proteome</keyword>
<sequence>MSAPRPLILLAPSEGKSPGGQPGRLKESAAQAWVRERLEELVRTGTPLAQKRAFEVKDDLLERARSEALGLTGRVPLLPALERYTGVAFQALDPLGLPRDRWAQVYILSSLRGLVRGDDPVPSYKLKLTGLPGLKSHWRDRLARPLAALPEGPVWELLPEEHAALLKGWPRPRHTLEILDSRGRAITHFSKRYRGLVARWILEHQAGDPAAVLKGRIPGCTWEGAAANDRGGLALTLRMES</sequence>
<evidence type="ECO:0000313" key="2">
    <source>
        <dbReference type="EMBL" id="GLH71427.1"/>
    </source>
</evidence>
<evidence type="ECO:0000313" key="3">
    <source>
        <dbReference type="Proteomes" id="UP001165089"/>
    </source>
</evidence>
<dbReference type="Pfam" id="PF03883">
    <property type="entry name" value="H2O2_YaaD"/>
    <property type="match status" value="1"/>
</dbReference>
<evidence type="ECO:0008006" key="4">
    <source>
        <dbReference type="Google" id="ProtNLM"/>
    </source>
</evidence>
<protein>
    <recommendedName>
        <fullName evidence="4">Peroxide stress protein YaaA</fullName>
    </recommendedName>
</protein>
<dbReference type="Proteomes" id="UP001165089">
    <property type="component" value="Unassembled WGS sequence"/>
</dbReference>
<comment type="caution">
    <text evidence="2">The sequence shown here is derived from an EMBL/GenBank/DDBJ whole genome shotgun (WGS) entry which is preliminary data.</text>
</comment>
<proteinExistence type="predicted"/>